<dbReference type="NCBIfam" id="TIGR03654">
    <property type="entry name" value="L6_bact"/>
    <property type="match status" value="1"/>
</dbReference>
<dbReference type="GO" id="GO:0022625">
    <property type="term" value="C:cytosolic large ribosomal subunit"/>
    <property type="evidence" value="ECO:0007669"/>
    <property type="project" value="UniProtKB-UniRule"/>
</dbReference>
<protein>
    <recommendedName>
        <fullName evidence="4">Large ribosomal subunit protein uL6</fullName>
    </recommendedName>
</protein>
<keyword evidence="3 4" id="KW-0687">Ribonucleoprotein</keyword>
<evidence type="ECO:0000259" key="7">
    <source>
        <dbReference type="Pfam" id="PF00347"/>
    </source>
</evidence>
<keyword evidence="2 4" id="KW-0689">Ribosomal protein</keyword>
<dbReference type="Pfam" id="PF00347">
    <property type="entry name" value="Ribosomal_L6"/>
    <property type="match status" value="2"/>
</dbReference>
<keyword evidence="4 6" id="KW-0694">RNA-binding</keyword>
<dbReference type="InterPro" id="IPR000702">
    <property type="entry name" value="Ribosomal_uL6-like"/>
</dbReference>
<dbReference type="FunFam" id="3.90.930.12:FF:000001">
    <property type="entry name" value="50S ribosomal protein L6"/>
    <property type="match status" value="1"/>
</dbReference>
<feature type="domain" description="Large ribosomal subunit protein uL6 alpha-beta" evidence="7">
    <location>
        <begin position="91"/>
        <end position="164"/>
    </location>
</feature>
<dbReference type="EMBL" id="AP014631">
    <property type="protein sequence ID" value="BAP39736.1"/>
    <property type="molecule type" value="Genomic_DNA"/>
</dbReference>
<organism evidence="8 9">
    <name type="scientific">Metamycoplasma canadense</name>
    <dbReference type="NCBI Taxonomy" id="29554"/>
    <lineage>
        <taxon>Bacteria</taxon>
        <taxon>Bacillati</taxon>
        <taxon>Mycoplasmatota</taxon>
        <taxon>Mycoplasmoidales</taxon>
        <taxon>Metamycoplasmataceae</taxon>
        <taxon>Metamycoplasma</taxon>
    </lineage>
</organism>
<dbReference type="HAMAP" id="MF_01365_B">
    <property type="entry name" value="Ribosomal_uL6_B"/>
    <property type="match status" value="1"/>
</dbReference>
<evidence type="ECO:0000313" key="8">
    <source>
        <dbReference type="EMBL" id="BAP39736.1"/>
    </source>
</evidence>
<feature type="domain" description="Large ribosomal subunit protein uL6 alpha-beta" evidence="7">
    <location>
        <begin position="11"/>
        <end position="82"/>
    </location>
</feature>
<name>A0A077L7F1_9BACT</name>
<dbReference type="PRINTS" id="PR00059">
    <property type="entry name" value="RIBOSOMALL6"/>
</dbReference>
<dbReference type="OrthoDB" id="9805007at2"/>
<dbReference type="AlphaFoldDB" id="A0A077L7F1"/>
<comment type="function">
    <text evidence="4 6">This protein binds to the 23S rRNA, and is important in its secondary structure. It is located near the subunit interface in the base of the L7/L12 stalk, and near the tRNA binding site of the peptidyltransferase center.</text>
</comment>
<dbReference type="STRING" id="29554.MCAN360_0680"/>
<proteinExistence type="inferred from homology"/>
<dbReference type="GO" id="GO:0003735">
    <property type="term" value="F:structural constituent of ribosome"/>
    <property type="evidence" value="ECO:0007669"/>
    <property type="project" value="UniProtKB-UniRule"/>
</dbReference>
<dbReference type="InterPro" id="IPR020040">
    <property type="entry name" value="Ribosomal_uL6_a/b-dom"/>
</dbReference>
<gene>
    <name evidence="4 8" type="primary">rplF</name>
    <name evidence="8" type="ORF">MCAN360_0680</name>
</gene>
<sequence>MSRIGKRILLIPQGVEVNLSNNHITIKGNLGQLEYTFSPLISVIIENNEIRTLRANEEKTTKQLHGTTNANISNMLIGVSKGYKKEIEIKGVGYKATLKGNEIEIIAGYSHNVMKQIPSNLKVEVPKPTNIIISGIDKQAVGEFAANLRDIRRPSPYSGKGIMYKDEVIRRKEGKTAAK</sequence>
<evidence type="ECO:0000256" key="1">
    <source>
        <dbReference type="ARBA" id="ARBA00009356"/>
    </source>
</evidence>
<dbReference type="PANTHER" id="PTHR11655:SF14">
    <property type="entry name" value="LARGE RIBOSOMAL SUBUNIT PROTEIN UL6M"/>
    <property type="match status" value="1"/>
</dbReference>
<evidence type="ECO:0000313" key="9">
    <source>
        <dbReference type="Proteomes" id="UP000031641"/>
    </source>
</evidence>
<dbReference type="PANTHER" id="PTHR11655">
    <property type="entry name" value="60S/50S RIBOSOMAL PROTEIN L6/L9"/>
    <property type="match status" value="1"/>
</dbReference>
<dbReference type="SUPFAM" id="SSF56053">
    <property type="entry name" value="Ribosomal protein L6"/>
    <property type="match status" value="2"/>
</dbReference>
<dbReference type="RefSeq" id="WP_045434168.1">
    <property type="nucleotide sequence ID" value="NZ_AP014631.1"/>
</dbReference>
<keyword evidence="4 6" id="KW-0699">rRNA-binding</keyword>
<dbReference type="HOGENOM" id="CLU_065464_1_2_14"/>
<dbReference type="Gene3D" id="3.90.930.12">
    <property type="entry name" value="Ribosomal protein L6, alpha-beta domain"/>
    <property type="match status" value="2"/>
</dbReference>
<dbReference type="InterPro" id="IPR036789">
    <property type="entry name" value="Ribosomal_uL6-like_a/b-dom_sf"/>
</dbReference>
<evidence type="ECO:0000256" key="5">
    <source>
        <dbReference type="RuleBase" id="RU003869"/>
    </source>
</evidence>
<dbReference type="GO" id="GO:0002181">
    <property type="term" value="P:cytoplasmic translation"/>
    <property type="evidence" value="ECO:0007669"/>
    <property type="project" value="TreeGrafter"/>
</dbReference>
<comment type="similarity">
    <text evidence="1 4 5">Belongs to the universal ribosomal protein uL6 family.</text>
</comment>
<evidence type="ECO:0000256" key="4">
    <source>
        <dbReference type="HAMAP-Rule" id="MF_01365"/>
    </source>
</evidence>
<dbReference type="InterPro" id="IPR019906">
    <property type="entry name" value="Ribosomal_uL6_bac-type"/>
</dbReference>
<evidence type="ECO:0000256" key="6">
    <source>
        <dbReference type="RuleBase" id="RU003870"/>
    </source>
</evidence>
<evidence type="ECO:0000256" key="3">
    <source>
        <dbReference type="ARBA" id="ARBA00023274"/>
    </source>
</evidence>
<dbReference type="GO" id="GO:0019843">
    <property type="term" value="F:rRNA binding"/>
    <property type="evidence" value="ECO:0007669"/>
    <property type="project" value="UniProtKB-UniRule"/>
</dbReference>
<dbReference type="Proteomes" id="UP000031641">
    <property type="component" value="Chromosome"/>
</dbReference>
<accession>A0A077L7F1</accession>
<comment type="subunit">
    <text evidence="4">Part of the 50S ribosomal subunit.</text>
</comment>
<evidence type="ECO:0000256" key="2">
    <source>
        <dbReference type="ARBA" id="ARBA00022980"/>
    </source>
</evidence>
<keyword evidence="9" id="KW-1185">Reference proteome</keyword>
<reference evidence="9" key="1">
    <citation type="journal article" date="2014" name="Genome Announc.">
        <title>Complete Genome Sequence of Mycoplasma canadense Strain HAZ 360_1 from Bovine Mastitic Milk in Japan.</title>
        <authorList>
            <person name="Hata E."/>
        </authorList>
    </citation>
    <scope>NUCLEOTIDE SEQUENCE [LARGE SCALE GENOMIC DNA]</scope>
    <source>
        <strain evidence="9">HAZ360_1</strain>
    </source>
</reference>
<dbReference type="PIRSF" id="PIRSF002162">
    <property type="entry name" value="Ribosomal_L6"/>
    <property type="match status" value="1"/>
</dbReference>
<dbReference type="KEGG" id="mcan:MCAN360_0680"/>